<comment type="caution">
    <text evidence="7">The sequence shown here is derived from an EMBL/GenBank/DDBJ whole genome shotgun (WGS) entry which is preliminary data.</text>
</comment>
<keyword evidence="6" id="KW-0732">Signal</keyword>
<reference evidence="7 8" key="1">
    <citation type="journal article" date="2013" name="BMC Genomics">
        <title>The miniature genome of a carnivorous plant Genlisea aurea contains a low number of genes and short non-coding sequences.</title>
        <authorList>
            <person name="Leushkin E.V."/>
            <person name="Sutormin R.A."/>
            <person name="Nabieva E.R."/>
            <person name="Penin A.A."/>
            <person name="Kondrashov A.S."/>
            <person name="Logacheva M.D."/>
        </authorList>
    </citation>
    <scope>NUCLEOTIDE SEQUENCE [LARGE SCALE GENOMIC DNA]</scope>
</reference>
<name>S8CY91_9LAMI</name>
<keyword evidence="4 6" id="KW-0134">Cell wall</keyword>
<evidence type="ECO:0000256" key="2">
    <source>
        <dbReference type="ARBA" id="ARBA00004191"/>
    </source>
</evidence>
<accession>S8CY91</accession>
<proteinExistence type="inferred from homology"/>
<evidence type="ECO:0000256" key="3">
    <source>
        <dbReference type="ARBA" id="ARBA00005784"/>
    </source>
</evidence>
<comment type="similarity">
    <text evidence="3 6">Belongs to the pectinacetylesterase family.</text>
</comment>
<dbReference type="Pfam" id="PF03283">
    <property type="entry name" value="PAE"/>
    <property type="match status" value="1"/>
</dbReference>
<comment type="subcellular location">
    <subcellularLocation>
        <location evidence="2 6">Secreted</location>
        <location evidence="2 6">Cell wall</location>
    </subcellularLocation>
</comment>
<organism evidence="7 8">
    <name type="scientific">Genlisea aurea</name>
    <dbReference type="NCBI Taxonomy" id="192259"/>
    <lineage>
        <taxon>Eukaryota</taxon>
        <taxon>Viridiplantae</taxon>
        <taxon>Streptophyta</taxon>
        <taxon>Embryophyta</taxon>
        <taxon>Tracheophyta</taxon>
        <taxon>Spermatophyta</taxon>
        <taxon>Magnoliopsida</taxon>
        <taxon>eudicotyledons</taxon>
        <taxon>Gunneridae</taxon>
        <taxon>Pentapetalae</taxon>
        <taxon>asterids</taxon>
        <taxon>lamiids</taxon>
        <taxon>Lamiales</taxon>
        <taxon>Lentibulariaceae</taxon>
        <taxon>Genlisea</taxon>
    </lineage>
</organism>
<gene>
    <name evidence="7" type="ORF">M569_02793</name>
</gene>
<comment type="function">
    <text evidence="1 6">Hydrolyzes acetyl esters in homogalacturonan regions of pectin. In type I primary cell wall, galacturonic acid residues of pectin can be acetylated at the O-2 and O-3 positions. Decreasing the degree of acetylation of pectin gels in vitro alters their physical properties.</text>
</comment>
<dbReference type="PANTHER" id="PTHR21562:SF65">
    <property type="entry name" value="PECTIN ACETYLESTERASE"/>
    <property type="match status" value="1"/>
</dbReference>
<evidence type="ECO:0000256" key="6">
    <source>
        <dbReference type="RuleBase" id="RU363114"/>
    </source>
</evidence>
<feature type="non-terminal residue" evidence="7">
    <location>
        <position position="377"/>
    </location>
</feature>
<keyword evidence="8" id="KW-1185">Reference proteome</keyword>
<dbReference type="AlphaFoldDB" id="S8CY91"/>
<feature type="non-terminal residue" evidence="7">
    <location>
        <position position="1"/>
    </location>
</feature>
<evidence type="ECO:0000313" key="7">
    <source>
        <dbReference type="EMBL" id="EPS71965.1"/>
    </source>
</evidence>
<keyword evidence="6" id="KW-0964">Secreted</keyword>
<evidence type="ECO:0000313" key="8">
    <source>
        <dbReference type="Proteomes" id="UP000015453"/>
    </source>
</evidence>
<keyword evidence="6" id="KW-0378">Hydrolase</keyword>
<sequence length="377" mass="41781">LVCSLVVILNGCALLHGYKLVDISFVKDAVSKGAVCLDGTPAAYFMSPGSGSGANSWVVYLEGGGWCSTPADCLDRTRTYLGSTNLRNKNNTFANLLDDNPAYNPDLHNWNKVRIAYCDGAFYAGDVQQVDPGTNLSYRGLRIFEAVMDEMLAKGLAGADNAILAGSSAGALATILHCDSFRGLFTRAERVKCISDAGFFIYGDDLPGKEYRRDDFAKVIDLHGLEKILPKSCTSKMDPSLCLFPENLISDIQTPLLMLETSFDAWQVSHLFICLLFITNVHWSNCTNDLTQCTTDQIHGLQDYRRAFLQSLGKLKDSRSRGIFLSNCYSHTTFTTTYLWRCLTVGNTTISSVIGDWFFDRKYVHVTVDDNYPRNCT</sequence>
<keyword evidence="5 6" id="KW-0961">Cell wall biogenesis/degradation</keyword>
<dbReference type="GO" id="GO:0009505">
    <property type="term" value="C:plant-type cell wall"/>
    <property type="evidence" value="ECO:0007669"/>
    <property type="project" value="TreeGrafter"/>
</dbReference>
<dbReference type="ESTHER" id="9lami-s8cy91">
    <property type="family name" value="Pectinacetylesterase-Notum"/>
</dbReference>
<dbReference type="GO" id="GO:0071555">
    <property type="term" value="P:cell wall organization"/>
    <property type="evidence" value="ECO:0007669"/>
    <property type="project" value="UniProtKB-KW"/>
</dbReference>
<feature type="chain" id="PRO_5008815189" description="Pectin acetylesterase" evidence="6">
    <location>
        <begin position="18"/>
        <end position="377"/>
    </location>
</feature>
<evidence type="ECO:0000256" key="1">
    <source>
        <dbReference type="ARBA" id="ARBA00003534"/>
    </source>
</evidence>
<dbReference type="PANTHER" id="PTHR21562">
    <property type="entry name" value="NOTUM-RELATED"/>
    <property type="match status" value="1"/>
</dbReference>
<dbReference type="InterPro" id="IPR004963">
    <property type="entry name" value="PAE/NOTUM"/>
</dbReference>
<protein>
    <recommendedName>
        <fullName evidence="6">Pectin acetylesterase</fullName>
        <ecNumber evidence="6">3.1.1.-</ecNumber>
    </recommendedName>
</protein>
<dbReference type="EMBL" id="AUSU01001035">
    <property type="protein sequence ID" value="EPS71965.1"/>
    <property type="molecule type" value="Genomic_DNA"/>
</dbReference>
<feature type="signal peptide" evidence="6">
    <location>
        <begin position="1"/>
        <end position="17"/>
    </location>
</feature>
<evidence type="ECO:0000256" key="4">
    <source>
        <dbReference type="ARBA" id="ARBA00022512"/>
    </source>
</evidence>
<dbReference type="Proteomes" id="UP000015453">
    <property type="component" value="Unassembled WGS sequence"/>
</dbReference>
<dbReference type="OrthoDB" id="2015280at2759"/>
<dbReference type="GO" id="GO:0052793">
    <property type="term" value="F:pectin acetylesterase activity"/>
    <property type="evidence" value="ECO:0007669"/>
    <property type="project" value="TreeGrafter"/>
</dbReference>
<evidence type="ECO:0000256" key="5">
    <source>
        <dbReference type="ARBA" id="ARBA00023316"/>
    </source>
</evidence>
<dbReference type="EC" id="3.1.1.-" evidence="6"/>